<sequence length="204" mass="22786">MIKTPTLSEERHLWRQGYKLVCGVDEVGRGSFAGPVVTAAVIFQPEVVLPAGINDSKLLSAKKRLELDSQIKQLALAWFIDLVDVPVINELGIGQATQLSFINCVQGLKVQPDFILIDGLYISGIDKIKQKAIIHGDQLSLSIAAASIIAKVYRDRLMEDLAKQHPEFGWDKNKGYGTRAHREAMKQYGLSKQHRRSFSLEKFL</sequence>
<comment type="cofactor">
    <cofactor evidence="14 15">
        <name>Mn(2+)</name>
        <dbReference type="ChEBI" id="CHEBI:29035"/>
    </cofactor>
    <cofactor evidence="14 15">
        <name>Mg(2+)</name>
        <dbReference type="ChEBI" id="CHEBI:18420"/>
    </cofactor>
    <text evidence="14 15">Manganese or magnesium. Binds 1 divalent metal ion per monomer in the absence of substrate. May bind a second metal ion after substrate binding.</text>
</comment>
<comment type="cofactor">
    <cofactor evidence="2">
        <name>Mg(2+)</name>
        <dbReference type="ChEBI" id="CHEBI:18420"/>
    </cofactor>
</comment>
<dbReference type="SUPFAM" id="SSF53098">
    <property type="entry name" value="Ribonuclease H-like"/>
    <property type="match status" value="1"/>
</dbReference>
<keyword evidence="8 14" id="KW-0963">Cytoplasm</keyword>
<proteinExistence type="inferred from homology"/>
<evidence type="ECO:0000256" key="4">
    <source>
        <dbReference type="ARBA" id="ARBA00004496"/>
    </source>
</evidence>
<evidence type="ECO:0000256" key="6">
    <source>
        <dbReference type="ARBA" id="ARBA00012180"/>
    </source>
</evidence>
<evidence type="ECO:0000256" key="12">
    <source>
        <dbReference type="ARBA" id="ARBA00022801"/>
    </source>
</evidence>
<evidence type="ECO:0000256" key="1">
    <source>
        <dbReference type="ARBA" id="ARBA00000077"/>
    </source>
</evidence>
<dbReference type="HAMAP" id="MF_00052_B">
    <property type="entry name" value="RNase_HII_B"/>
    <property type="match status" value="1"/>
</dbReference>
<evidence type="ECO:0000313" key="18">
    <source>
        <dbReference type="EMBL" id="OGE65362.1"/>
    </source>
</evidence>
<name>A0A1F5MJ27_9BACT</name>
<comment type="function">
    <text evidence="3 14 16">Endonuclease that specifically degrades the RNA of RNA-DNA hybrids.</text>
</comment>
<dbReference type="GO" id="GO:0043137">
    <property type="term" value="P:DNA replication, removal of RNA primer"/>
    <property type="evidence" value="ECO:0007669"/>
    <property type="project" value="TreeGrafter"/>
</dbReference>
<evidence type="ECO:0000259" key="17">
    <source>
        <dbReference type="PROSITE" id="PS51975"/>
    </source>
</evidence>
<evidence type="ECO:0000313" key="19">
    <source>
        <dbReference type="Proteomes" id="UP000178017"/>
    </source>
</evidence>
<dbReference type="GO" id="GO:0004523">
    <property type="term" value="F:RNA-DNA hybrid ribonuclease activity"/>
    <property type="evidence" value="ECO:0007669"/>
    <property type="project" value="UniProtKB-UniRule"/>
</dbReference>
<evidence type="ECO:0000256" key="3">
    <source>
        <dbReference type="ARBA" id="ARBA00004065"/>
    </source>
</evidence>
<keyword evidence="13 14" id="KW-0464">Manganese</keyword>
<comment type="subcellular location">
    <subcellularLocation>
        <location evidence="4 14">Cytoplasm</location>
    </subcellularLocation>
</comment>
<dbReference type="GO" id="GO:0032299">
    <property type="term" value="C:ribonuclease H2 complex"/>
    <property type="evidence" value="ECO:0007669"/>
    <property type="project" value="TreeGrafter"/>
</dbReference>
<evidence type="ECO:0000256" key="14">
    <source>
        <dbReference type="HAMAP-Rule" id="MF_00052"/>
    </source>
</evidence>
<dbReference type="InterPro" id="IPR001352">
    <property type="entry name" value="RNase_HII/HIII"/>
</dbReference>
<evidence type="ECO:0000256" key="13">
    <source>
        <dbReference type="ARBA" id="ARBA00023211"/>
    </source>
</evidence>
<evidence type="ECO:0000256" key="9">
    <source>
        <dbReference type="ARBA" id="ARBA00022722"/>
    </source>
</evidence>
<dbReference type="CDD" id="cd07182">
    <property type="entry name" value="RNase_HII_bacteria_HII_like"/>
    <property type="match status" value="1"/>
</dbReference>
<feature type="binding site" evidence="14 15">
    <location>
        <position position="118"/>
    </location>
    <ligand>
        <name>a divalent metal cation</name>
        <dbReference type="ChEBI" id="CHEBI:60240"/>
    </ligand>
</feature>
<dbReference type="InterPro" id="IPR036397">
    <property type="entry name" value="RNaseH_sf"/>
</dbReference>
<evidence type="ECO:0000256" key="5">
    <source>
        <dbReference type="ARBA" id="ARBA00007383"/>
    </source>
</evidence>
<feature type="binding site" evidence="14 15">
    <location>
        <position position="25"/>
    </location>
    <ligand>
        <name>a divalent metal cation</name>
        <dbReference type="ChEBI" id="CHEBI:60240"/>
    </ligand>
</feature>
<evidence type="ECO:0000256" key="16">
    <source>
        <dbReference type="RuleBase" id="RU003515"/>
    </source>
</evidence>
<protein>
    <recommendedName>
        <fullName evidence="7 14">Ribonuclease HII</fullName>
        <shortName evidence="14">RNase HII</shortName>
        <ecNumber evidence="6 14">3.1.26.4</ecNumber>
    </recommendedName>
</protein>
<evidence type="ECO:0000256" key="10">
    <source>
        <dbReference type="ARBA" id="ARBA00022723"/>
    </source>
</evidence>
<dbReference type="Pfam" id="PF01351">
    <property type="entry name" value="RNase_HII"/>
    <property type="match status" value="1"/>
</dbReference>
<reference evidence="18 19" key="1">
    <citation type="journal article" date="2016" name="Nat. Commun.">
        <title>Thousands of microbial genomes shed light on interconnected biogeochemical processes in an aquifer system.</title>
        <authorList>
            <person name="Anantharaman K."/>
            <person name="Brown C.T."/>
            <person name="Hug L.A."/>
            <person name="Sharon I."/>
            <person name="Castelle C.J."/>
            <person name="Probst A.J."/>
            <person name="Thomas B.C."/>
            <person name="Singh A."/>
            <person name="Wilkins M.J."/>
            <person name="Karaoz U."/>
            <person name="Brodie E.L."/>
            <person name="Williams K.H."/>
            <person name="Hubbard S.S."/>
            <person name="Banfield J.F."/>
        </authorList>
    </citation>
    <scope>NUCLEOTIDE SEQUENCE [LARGE SCALE GENOMIC DNA]</scope>
</reference>
<organism evidence="18 19">
    <name type="scientific">Candidatus Daviesbacteria bacterium RIFCSPLOWO2_01_FULL_40_24</name>
    <dbReference type="NCBI Taxonomy" id="1797787"/>
    <lineage>
        <taxon>Bacteria</taxon>
        <taxon>Candidatus Daviesiibacteriota</taxon>
    </lineage>
</organism>
<dbReference type="PANTHER" id="PTHR10954">
    <property type="entry name" value="RIBONUCLEASE H2 SUBUNIT A"/>
    <property type="match status" value="1"/>
</dbReference>
<dbReference type="PANTHER" id="PTHR10954:SF18">
    <property type="entry name" value="RIBONUCLEASE HII"/>
    <property type="match status" value="1"/>
</dbReference>
<dbReference type="InterPro" id="IPR022898">
    <property type="entry name" value="RNase_HII"/>
</dbReference>
<feature type="domain" description="RNase H type-2" evidence="17">
    <location>
        <begin position="19"/>
        <end position="204"/>
    </location>
</feature>
<evidence type="ECO:0000256" key="7">
    <source>
        <dbReference type="ARBA" id="ARBA00019179"/>
    </source>
</evidence>
<dbReference type="Proteomes" id="UP000178017">
    <property type="component" value="Unassembled WGS sequence"/>
</dbReference>
<keyword evidence="11 14" id="KW-0255">Endonuclease</keyword>
<evidence type="ECO:0000256" key="8">
    <source>
        <dbReference type="ARBA" id="ARBA00022490"/>
    </source>
</evidence>
<evidence type="ECO:0000256" key="15">
    <source>
        <dbReference type="PROSITE-ProRule" id="PRU01319"/>
    </source>
</evidence>
<evidence type="ECO:0000256" key="2">
    <source>
        <dbReference type="ARBA" id="ARBA00001946"/>
    </source>
</evidence>
<comment type="caution">
    <text evidence="18">The sequence shown here is derived from an EMBL/GenBank/DDBJ whole genome shotgun (WGS) entry which is preliminary data.</text>
</comment>
<accession>A0A1F5MJ27</accession>
<keyword evidence="9 14" id="KW-0540">Nuclease</keyword>
<comment type="catalytic activity">
    <reaction evidence="1 14 15 16">
        <text>Endonucleolytic cleavage to 5'-phosphomonoester.</text>
        <dbReference type="EC" id="3.1.26.4"/>
    </reaction>
</comment>
<dbReference type="EMBL" id="MFDO01000018">
    <property type="protein sequence ID" value="OGE65362.1"/>
    <property type="molecule type" value="Genomic_DNA"/>
</dbReference>
<dbReference type="InterPro" id="IPR024567">
    <property type="entry name" value="RNase_HII/HIII_dom"/>
</dbReference>
<dbReference type="GO" id="GO:0003723">
    <property type="term" value="F:RNA binding"/>
    <property type="evidence" value="ECO:0007669"/>
    <property type="project" value="UniProtKB-UniRule"/>
</dbReference>
<dbReference type="GO" id="GO:0006298">
    <property type="term" value="P:mismatch repair"/>
    <property type="evidence" value="ECO:0007669"/>
    <property type="project" value="TreeGrafter"/>
</dbReference>
<dbReference type="EC" id="3.1.26.4" evidence="6 14"/>
<dbReference type="Gene3D" id="3.30.420.10">
    <property type="entry name" value="Ribonuclease H-like superfamily/Ribonuclease H"/>
    <property type="match status" value="1"/>
</dbReference>
<gene>
    <name evidence="14" type="primary">rnhB</name>
    <name evidence="18" type="ORF">A3B49_00530</name>
</gene>
<dbReference type="NCBIfam" id="NF000595">
    <property type="entry name" value="PRK00015.1-3"/>
    <property type="match status" value="1"/>
</dbReference>
<dbReference type="PROSITE" id="PS51975">
    <property type="entry name" value="RNASE_H_2"/>
    <property type="match status" value="1"/>
</dbReference>
<evidence type="ECO:0000256" key="11">
    <source>
        <dbReference type="ARBA" id="ARBA00022759"/>
    </source>
</evidence>
<feature type="binding site" evidence="14 15">
    <location>
        <position position="26"/>
    </location>
    <ligand>
        <name>a divalent metal cation</name>
        <dbReference type="ChEBI" id="CHEBI:60240"/>
    </ligand>
</feature>
<keyword evidence="10 14" id="KW-0479">Metal-binding</keyword>
<keyword evidence="12 14" id="KW-0378">Hydrolase</keyword>
<comment type="similarity">
    <text evidence="5 14 16">Belongs to the RNase HII family.</text>
</comment>
<dbReference type="GO" id="GO:0030145">
    <property type="term" value="F:manganese ion binding"/>
    <property type="evidence" value="ECO:0007669"/>
    <property type="project" value="UniProtKB-UniRule"/>
</dbReference>
<dbReference type="AlphaFoldDB" id="A0A1F5MJ27"/>
<dbReference type="GO" id="GO:0005737">
    <property type="term" value="C:cytoplasm"/>
    <property type="evidence" value="ECO:0007669"/>
    <property type="project" value="UniProtKB-SubCell"/>
</dbReference>
<dbReference type="InterPro" id="IPR012337">
    <property type="entry name" value="RNaseH-like_sf"/>
</dbReference>